<comment type="cofactor">
    <cofactor evidence="1">
        <name>Fe(2+)</name>
        <dbReference type="ChEBI" id="CHEBI:29033"/>
    </cofactor>
</comment>
<dbReference type="InterPro" id="IPR050411">
    <property type="entry name" value="AlphaKG_dependent_hydroxylases"/>
</dbReference>
<dbReference type="InterPro" id="IPR042098">
    <property type="entry name" value="TauD-like_sf"/>
</dbReference>
<organism evidence="6 7">
    <name type="scientific">Streptomyces klenkii</name>
    <dbReference type="NCBI Taxonomy" id="1420899"/>
    <lineage>
        <taxon>Bacteria</taxon>
        <taxon>Bacillati</taxon>
        <taxon>Actinomycetota</taxon>
        <taxon>Actinomycetes</taxon>
        <taxon>Kitasatosporales</taxon>
        <taxon>Streptomycetaceae</taxon>
        <taxon>Streptomyces</taxon>
    </lineage>
</organism>
<dbReference type="Pfam" id="PF02668">
    <property type="entry name" value="TauD"/>
    <property type="match status" value="1"/>
</dbReference>
<feature type="domain" description="TauD/TfdA-like" evidence="5">
    <location>
        <begin position="22"/>
        <end position="190"/>
    </location>
</feature>
<evidence type="ECO:0000256" key="4">
    <source>
        <dbReference type="ARBA" id="ARBA00023194"/>
    </source>
</evidence>
<evidence type="ECO:0000313" key="7">
    <source>
        <dbReference type="Proteomes" id="UP000270343"/>
    </source>
</evidence>
<evidence type="ECO:0000256" key="1">
    <source>
        <dbReference type="ARBA" id="ARBA00001954"/>
    </source>
</evidence>
<keyword evidence="2" id="KW-0560">Oxidoreductase</keyword>
<gene>
    <name evidence="6" type="ORF">D7231_34825</name>
</gene>
<dbReference type="GO" id="GO:0016491">
    <property type="term" value="F:oxidoreductase activity"/>
    <property type="evidence" value="ECO:0007669"/>
    <property type="project" value="UniProtKB-KW"/>
</dbReference>
<dbReference type="EMBL" id="RBAM01000088">
    <property type="protein sequence ID" value="RKN55077.1"/>
    <property type="molecule type" value="Genomic_DNA"/>
</dbReference>
<accession>A0A3B0A6E1</accession>
<dbReference type="SUPFAM" id="SSF51197">
    <property type="entry name" value="Clavaminate synthase-like"/>
    <property type="match status" value="1"/>
</dbReference>
<evidence type="ECO:0000259" key="5">
    <source>
        <dbReference type="Pfam" id="PF02668"/>
    </source>
</evidence>
<reference evidence="6 7" key="1">
    <citation type="journal article" date="2015" name="Antonie Van Leeuwenhoek">
        <title>Streptomyces klenkii sp. nov., isolated from deep marine sediment.</title>
        <authorList>
            <person name="Veyisoglu A."/>
            <person name="Sahin N."/>
        </authorList>
    </citation>
    <scope>NUCLEOTIDE SEQUENCE [LARGE SCALE GENOMIC DNA]</scope>
    <source>
        <strain evidence="6 7">KCTC 29202</strain>
    </source>
</reference>
<keyword evidence="7" id="KW-1185">Reference proteome</keyword>
<keyword evidence="3" id="KW-0408">Iron</keyword>
<evidence type="ECO:0000313" key="6">
    <source>
        <dbReference type="EMBL" id="RKN55077.1"/>
    </source>
</evidence>
<dbReference type="Gene3D" id="3.60.130.10">
    <property type="entry name" value="Clavaminate synthase-like"/>
    <property type="match status" value="1"/>
</dbReference>
<dbReference type="PANTHER" id="PTHR10696:SF56">
    <property type="entry name" value="TAUD_TFDA-LIKE DOMAIN-CONTAINING PROTEIN"/>
    <property type="match status" value="1"/>
</dbReference>
<dbReference type="GO" id="GO:0017000">
    <property type="term" value="P:antibiotic biosynthetic process"/>
    <property type="evidence" value="ECO:0007669"/>
    <property type="project" value="UniProtKB-KW"/>
</dbReference>
<evidence type="ECO:0000256" key="3">
    <source>
        <dbReference type="ARBA" id="ARBA00023004"/>
    </source>
</evidence>
<comment type="caution">
    <text evidence="6">The sequence shown here is derived from an EMBL/GenBank/DDBJ whole genome shotgun (WGS) entry which is preliminary data.</text>
</comment>
<sequence>MLDLAAQCLRLIPHRDSEPDGLTVIQDSGHPNQPPGFAGFSNQALPVHTERSGTPEPPRLMLFVCARPAKAGGAIRLADGRAVHTDLAHQRPDAATALADPRAALFGGADGVFAPVFAWAEDNRLTLRLRQDQLVRWNPLAAPHLAHLRAAIARHQQRLELAAGEGYLLDNHRWLHGRDGFRGERVAYRALGTARFPLDSGFRPRGAASPPRVSPEYR</sequence>
<dbReference type="Proteomes" id="UP000270343">
    <property type="component" value="Unassembled WGS sequence"/>
</dbReference>
<proteinExistence type="predicted"/>
<name>A0A3B0A6E1_9ACTN</name>
<dbReference type="PANTHER" id="PTHR10696">
    <property type="entry name" value="GAMMA-BUTYROBETAINE HYDROXYLASE-RELATED"/>
    <property type="match status" value="1"/>
</dbReference>
<dbReference type="AlphaFoldDB" id="A0A3B0A6E1"/>
<keyword evidence="4" id="KW-0045">Antibiotic biosynthesis</keyword>
<evidence type="ECO:0000256" key="2">
    <source>
        <dbReference type="ARBA" id="ARBA00023002"/>
    </source>
</evidence>
<dbReference type="InterPro" id="IPR003819">
    <property type="entry name" value="TauD/TfdA-like"/>
</dbReference>
<protein>
    <recommendedName>
        <fullName evidence="5">TauD/TfdA-like domain-containing protein</fullName>
    </recommendedName>
</protein>